<dbReference type="NCBIfam" id="NF033748">
    <property type="entry name" value="class_F_sortase"/>
    <property type="match status" value="1"/>
</dbReference>
<sequence length="255" mass="26367">MAARLPSPNQTESVPPGRRSRIGAWIVWSVGIVVLAVSLFGGNDTTSDTSDSSGASGPAVAYAPSSDAVPPAPSEPPEPPAAPVPPAAPEEPVPSAASVAPVGKHLPPARPTRLLIPKIGVNAPFTALAIGPTGQLQPPPAADTNLVGWMADGVTPGETGTSIIAGHVDTKTSAAVFAGLRNLKPGDTFTVQRDDSRTASFVVDSVETFAKNNFPNERVYGDTPQAQVRLITCTGVYDHVKKDYIDNLVVFAHLV</sequence>
<feature type="region of interest" description="Disordered" evidence="2">
    <location>
        <begin position="45"/>
        <end position="104"/>
    </location>
</feature>
<dbReference type="GO" id="GO:0016787">
    <property type="term" value="F:hydrolase activity"/>
    <property type="evidence" value="ECO:0007669"/>
    <property type="project" value="UniProtKB-KW"/>
</dbReference>
<organism evidence="4">
    <name type="scientific">Streptomyces sp. NBC_00119</name>
    <dbReference type="NCBI Taxonomy" id="2975659"/>
    <lineage>
        <taxon>Bacteria</taxon>
        <taxon>Bacillati</taxon>
        <taxon>Actinomycetota</taxon>
        <taxon>Actinomycetes</taxon>
        <taxon>Kitasatosporales</taxon>
        <taxon>Streptomycetaceae</taxon>
        <taxon>Streptomyces</taxon>
    </lineage>
</organism>
<keyword evidence="1" id="KW-0378">Hydrolase</keyword>
<dbReference type="Pfam" id="PF04203">
    <property type="entry name" value="Sortase"/>
    <property type="match status" value="1"/>
</dbReference>
<keyword evidence="3" id="KW-0812">Transmembrane</keyword>
<keyword evidence="3" id="KW-1133">Transmembrane helix</keyword>
<proteinExistence type="predicted"/>
<feature type="compositionally biased region" description="Pro residues" evidence="2">
    <location>
        <begin position="70"/>
        <end position="92"/>
    </location>
</feature>
<evidence type="ECO:0000256" key="3">
    <source>
        <dbReference type="SAM" id="Phobius"/>
    </source>
</evidence>
<feature type="compositionally biased region" description="Low complexity" evidence="2">
    <location>
        <begin position="93"/>
        <end position="102"/>
    </location>
</feature>
<reference evidence="4" key="1">
    <citation type="submission" date="2022-10" db="EMBL/GenBank/DDBJ databases">
        <title>The complete genomes of actinobacterial strains from the NBC collection.</title>
        <authorList>
            <person name="Joergensen T.S."/>
            <person name="Alvarez Arevalo M."/>
            <person name="Sterndorff E.B."/>
            <person name="Faurdal D."/>
            <person name="Vuksanovic O."/>
            <person name="Mourched A.-S."/>
            <person name="Charusanti P."/>
            <person name="Shaw S."/>
            <person name="Blin K."/>
            <person name="Weber T."/>
        </authorList>
    </citation>
    <scope>NUCLEOTIDE SEQUENCE</scope>
    <source>
        <strain evidence="4">NBC_00119</strain>
    </source>
</reference>
<dbReference type="InterPro" id="IPR042001">
    <property type="entry name" value="Sortase_F"/>
</dbReference>
<feature type="transmembrane region" description="Helical" evidence="3">
    <location>
        <begin position="22"/>
        <end position="42"/>
    </location>
</feature>
<feature type="compositionally biased region" description="Low complexity" evidence="2">
    <location>
        <begin position="45"/>
        <end position="69"/>
    </location>
</feature>
<gene>
    <name evidence="4" type="ORF">OHU69_40510</name>
</gene>
<dbReference type="EMBL" id="CP108195">
    <property type="protein sequence ID" value="WTS16794.1"/>
    <property type="molecule type" value="Genomic_DNA"/>
</dbReference>
<evidence type="ECO:0000256" key="1">
    <source>
        <dbReference type="ARBA" id="ARBA00022801"/>
    </source>
</evidence>
<keyword evidence="3" id="KW-0472">Membrane</keyword>
<protein>
    <submittedName>
        <fullName evidence="4">Class F sortase</fullName>
    </submittedName>
</protein>
<name>A0AAU1UIS9_9ACTN</name>
<dbReference type="InterPro" id="IPR023365">
    <property type="entry name" value="Sortase_dom-sf"/>
</dbReference>
<dbReference type="AlphaFoldDB" id="A0AAU1UIS9"/>
<dbReference type="Gene3D" id="2.40.260.10">
    <property type="entry name" value="Sortase"/>
    <property type="match status" value="1"/>
</dbReference>
<dbReference type="SUPFAM" id="SSF63817">
    <property type="entry name" value="Sortase"/>
    <property type="match status" value="1"/>
</dbReference>
<dbReference type="InterPro" id="IPR005754">
    <property type="entry name" value="Sortase"/>
</dbReference>
<evidence type="ECO:0000256" key="2">
    <source>
        <dbReference type="SAM" id="MobiDB-lite"/>
    </source>
</evidence>
<evidence type="ECO:0000313" key="4">
    <source>
        <dbReference type="EMBL" id="WTS16794.1"/>
    </source>
</evidence>
<dbReference type="CDD" id="cd05829">
    <property type="entry name" value="Sortase_F"/>
    <property type="match status" value="1"/>
</dbReference>
<accession>A0AAU1UIS9</accession>